<dbReference type="Proteomes" id="UP000494206">
    <property type="component" value="Unassembled WGS sequence"/>
</dbReference>
<organism evidence="5 6">
    <name type="scientific">Caenorhabditis bovis</name>
    <dbReference type="NCBI Taxonomy" id="2654633"/>
    <lineage>
        <taxon>Eukaryota</taxon>
        <taxon>Metazoa</taxon>
        <taxon>Ecdysozoa</taxon>
        <taxon>Nematoda</taxon>
        <taxon>Chromadorea</taxon>
        <taxon>Rhabditida</taxon>
        <taxon>Rhabditina</taxon>
        <taxon>Rhabditomorpha</taxon>
        <taxon>Rhabditoidea</taxon>
        <taxon>Rhabditidae</taxon>
        <taxon>Peloderinae</taxon>
        <taxon>Caenorhabditis</taxon>
    </lineage>
</organism>
<dbReference type="InterPro" id="IPR027417">
    <property type="entry name" value="P-loop_NTPase"/>
</dbReference>
<comment type="caution">
    <text evidence="5">The sequence shown here is derived from an EMBL/GenBank/DDBJ whole genome shotgun (WGS) entry which is preliminary data.</text>
</comment>
<dbReference type="PANTHER" id="PTHR43117">
    <property type="entry name" value="OSMOPROTECTANT IMPORT ATP-BINDING PROTEIN OSMV"/>
    <property type="match status" value="1"/>
</dbReference>
<keyword evidence="4" id="KW-0732">Signal</keyword>
<gene>
    <name evidence="5" type="ORF">CBOVIS_LOCUS10721</name>
</gene>
<feature type="signal peptide" evidence="4">
    <location>
        <begin position="1"/>
        <end position="21"/>
    </location>
</feature>
<protein>
    <submittedName>
        <fullName evidence="5">Uncharacterized protein</fullName>
    </submittedName>
</protein>
<feature type="compositionally biased region" description="Low complexity" evidence="3">
    <location>
        <begin position="69"/>
        <end position="82"/>
    </location>
</feature>
<dbReference type="PANTHER" id="PTHR43117:SF4">
    <property type="entry name" value="OSMOPROTECTANT IMPORT ATP-BINDING PROTEIN OSMV"/>
    <property type="match status" value="1"/>
</dbReference>
<comment type="similarity">
    <text evidence="1">Belongs to the ABC transporter superfamily.</text>
</comment>
<dbReference type="AlphaFoldDB" id="A0A8S1F563"/>
<feature type="compositionally biased region" description="Polar residues" evidence="3">
    <location>
        <begin position="352"/>
        <end position="364"/>
    </location>
</feature>
<dbReference type="OrthoDB" id="9986315at2759"/>
<feature type="region of interest" description="Disordered" evidence="3">
    <location>
        <begin position="232"/>
        <end position="277"/>
    </location>
</feature>
<sequence>MVFSFIASVVALPQLIVSFSAENSISLELIVELVGISCLFSPPTAIQLLIAFMNSPTYPEKHDEIIAPSTTTTGQSVKTTNSATPSDNSNIPSGSNQKDNERKRAAGDTNALKSDAPTKTPTNETRKNPLMVETVRTSNLDVAAKPSKTEIPPKQSKIEINSKPIKGDGVSKQPNTDIPTAAELKNMKTVRLVPNMPVVQEKITKTNFKKEAKKSTPKFELVKSKTDVKLKCESNKSNKKASIQTPTNRKESGSKEKMATTNPLDRKESRISNDRTAVPLAKDRSLDNIPKKNLGNAADALSLKPILTLPKGDEKLRKDIQKDLRLLLQKSDERIAISMKIGASLRKHESVESNGLNKSMTVRTDNPKKSTAESSVRKALEKLSKRKKKIEAPPLVHPPKFKKEPSQTFIAIKTAEAAQSKQLEKEYQTDNSFITQYEEEIISKVVSMKFCKYKQAVEVGDYITYLTGDQTKLASNMLQTIAEGNNDNHIAYVSHNDCLPDMFTVCGLLFTVAACHGINVTQKQVDYMLGAFNMQNLAKSTIDTLTDSERCILTLIAKILCKPTLVILDQMDMFLPHAKMMTVWALCSRLRDDRVPVLFTSKNSKFAEHTCTRVAHMYKCQFVAIEPPQCIKKRMGALVVEIDMKPTDRMEEVATVIYGTLKDAMILDGSLNTVAVSHKCECPEGYRCPIDMEDTKLDVRYEVKFIRPDGSSIFIPSSEPKQIFQAAIDLNKLSDEERRQRLAARKPKAKAIKQEIIDDNFDEREYMKFWASASCEEKGITSKK</sequence>
<evidence type="ECO:0000256" key="4">
    <source>
        <dbReference type="SAM" id="SignalP"/>
    </source>
</evidence>
<evidence type="ECO:0000313" key="5">
    <source>
        <dbReference type="EMBL" id="CAB3409014.1"/>
    </source>
</evidence>
<evidence type="ECO:0000256" key="1">
    <source>
        <dbReference type="ARBA" id="ARBA00005417"/>
    </source>
</evidence>
<evidence type="ECO:0000313" key="6">
    <source>
        <dbReference type="Proteomes" id="UP000494206"/>
    </source>
</evidence>
<dbReference type="Gene3D" id="3.40.50.300">
    <property type="entry name" value="P-loop containing nucleotide triphosphate hydrolases"/>
    <property type="match status" value="1"/>
</dbReference>
<dbReference type="InterPro" id="IPR018615">
    <property type="entry name" value="Ribosomal_mL55"/>
</dbReference>
<dbReference type="EMBL" id="CADEPM010000008">
    <property type="protein sequence ID" value="CAB3409014.1"/>
    <property type="molecule type" value="Genomic_DNA"/>
</dbReference>
<dbReference type="GO" id="GO:0003735">
    <property type="term" value="F:structural constituent of ribosome"/>
    <property type="evidence" value="ECO:0007669"/>
    <property type="project" value="InterPro"/>
</dbReference>
<proteinExistence type="inferred from homology"/>
<dbReference type="GO" id="GO:0005762">
    <property type="term" value="C:mitochondrial large ribosomal subunit"/>
    <property type="evidence" value="ECO:0007669"/>
    <property type="project" value="InterPro"/>
</dbReference>
<feature type="region of interest" description="Disordered" evidence="3">
    <location>
        <begin position="67"/>
        <end position="127"/>
    </location>
</feature>
<feature type="compositionally biased region" description="Basic and acidic residues" evidence="3">
    <location>
        <begin position="248"/>
        <end position="273"/>
    </location>
</feature>
<feature type="compositionally biased region" description="Basic and acidic residues" evidence="3">
    <location>
        <begin position="365"/>
        <end position="377"/>
    </location>
</feature>
<keyword evidence="2" id="KW-0813">Transport</keyword>
<evidence type="ECO:0000256" key="3">
    <source>
        <dbReference type="SAM" id="MobiDB-lite"/>
    </source>
</evidence>
<dbReference type="SUPFAM" id="SSF52540">
    <property type="entry name" value="P-loop containing nucleoside triphosphate hydrolases"/>
    <property type="match status" value="1"/>
</dbReference>
<feature type="chain" id="PRO_5035919390" evidence="4">
    <location>
        <begin position="22"/>
        <end position="784"/>
    </location>
</feature>
<feature type="compositionally biased region" description="Polar residues" evidence="3">
    <location>
        <begin position="83"/>
        <end position="97"/>
    </location>
</feature>
<feature type="region of interest" description="Disordered" evidence="3">
    <location>
        <begin position="346"/>
        <end position="377"/>
    </location>
</feature>
<dbReference type="Pfam" id="PF09776">
    <property type="entry name" value="Mitoc_L55"/>
    <property type="match status" value="1"/>
</dbReference>
<accession>A0A8S1F563</accession>
<keyword evidence="6" id="KW-1185">Reference proteome</keyword>
<reference evidence="5 6" key="1">
    <citation type="submission" date="2020-04" db="EMBL/GenBank/DDBJ databases">
        <authorList>
            <person name="Laetsch R D."/>
            <person name="Stevens L."/>
            <person name="Kumar S."/>
            <person name="Blaxter L. M."/>
        </authorList>
    </citation>
    <scope>NUCLEOTIDE SEQUENCE [LARGE SCALE GENOMIC DNA]</scope>
</reference>
<evidence type="ECO:0000256" key="2">
    <source>
        <dbReference type="ARBA" id="ARBA00022448"/>
    </source>
</evidence>
<name>A0A8S1F563_9PELO</name>